<evidence type="ECO:0000259" key="2">
    <source>
        <dbReference type="Pfam" id="PF14338"/>
    </source>
</evidence>
<keyword evidence="4" id="KW-1185">Reference proteome</keyword>
<dbReference type="SUPFAM" id="SSF52980">
    <property type="entry name" value="Restriction endonuclease-like"/>
    <property type="match status" value="1"/>
</dbReference>
<gene>
    <name evidence="3" type="ORF">ACFOOL_16100</name>
</gene>
<protein>
    <submittedName>
        <fullName evidence="3">Restriction endonuclease</fullName>
        <ecNumber evidence="3">3.1.21.-</ecNumber>
    </submittedName>
</protein>
<feature type="domain" description="Restriction system protein Mrr-like N-terminal" evidence="2">
    <location>
        <begin position="5"/>
        <end position="89"/>
    </location>
</feature>
<dbReference type="InterPro" id="IPR025745">
    <property type="entry name" value="Mrr-like_N_dom"/>
</dbReference>
<comment type="caution">
    <text evidence="3">The sequence shown here is derived from an EMBL/GenBank/DDBJ whole genome shotgun (WGS) entry which is preliminary data.</text>
</comment>
<sequence>MIPDYQTLMLPLLQIAQEGELSTRDAIEKLATTYELTDEERENLLPSGKQRTFDNRVNWAKSYLKQAGLIRYPSRGAFVITDAGRRVLAGNPARIDAAFLRQFPSFLEFQNRRTSPTAGQSATASTAIEDESATPDEIIRTTYERLNAALAADLLDRVRDATPQFFEELLIELLLAMGYGGSSEDAARAIGQSGDGGVDGVIDQDPLGIDQLYVQAKRYAEANAVGPGQIRDFFGALNIKKAQKGLFVTTSTFTASAVQTAKDLGMRIVLIDGQQLAKLMIRYNIGCRDEDVLHIKKVDEEFFG</sequence>
<keyword evidence="3" id="KW-0255">Endonuclease</keyword>
<dbReference type="InterPro" id="IPR011856">
    <property type="entry name" value="tRNA_endonuc-like_dom_sf"/>
</dbReference>
<dbReference type="InterPro" id="IPR011335">
    <property type="entry name" value="Restrct_endonuc-II-like"/>
</dbReference>
<dbReference type="PANTHER" id="PTHR30015:SF7">
    <property type="entry name" value="TYPE IV METHYL-DIRECTED RESTRICTION ENZYME ECOKMRR"/>
    <property type="match status" value="1"/>
</dbReference>
<dbReference type="Proteomes" id="UP001595613">
    <property type="component" value="Unassembled WGS sequence"/>
</dbReference>
<accession>A0ABV7X3Y5</accession>
<name>A0ABV7X3Y5_9HYPH</name>
<keyword evidence="3" id="KW-0540">Nuclease</keyword>
<dbReference type="RefSeq" id="WP_380098382.1">
    <property type="nucleotide sequence ID" value="NZ_JBHRYD010000016.1"/>
</dbReference>
<dbReference type="InterPro" id="IPR052906">
    <property type="entry name" value="Type_IV_Methyl-Rstrct_Enzyme"/>
</dbReference>
<dbReference type="EC" id="3.1.21.-" evidence="3"/>
<reference evidence="4" key="1">
    <citation type="journal article" date="2019" name="Int. J. Syst. Evol. Microbiol.">
        <title>The Global Catalogue of Microorganisms (GCM) 10K type strain sequencing project: providing services to taxonomists for standard genome sequencing and annotation.</title>
        <authorList>
            <consortium name="The Broad Institute Genomics Platform"/>
            <consortium name="The Broad Institute Genome Sequencing Center for Infectious Disease"/>
            <person name="Wu L."/>
            <person name="Ma J."/>
        </authorList>
    </citation>
    <scope>NUCLEOTIDE SEQUENCE [LARGE SCALE GENOMIC DNA]</scope>
    <source>
        <strain evidence="4">KCTC 42281</strain>
    </source>
</reference>
<proteinExistence type="predicted"/>
<dbReference type="PANTHER" id="PTHR30015">
    <property type="entry name" value="MRR RESTRICTION SYSTEM PROTEIN"/>
    <property type="match status" value="1"/>
</dbReference>
<dbReference type="Pfam" id="PF04471">
    <property type="entry name" value="Mrr_cat"/>
    <property type="match status" value="1"/>
</dbReference>
<evidence type="ECO:0000313" key="3">
    <source>
        <dbReference type="EMBL" id="MFC3706272.1"/>
    </source>
</evidence>
<dbReference type="Gene3D" id="3.40.1350.10">
    <property type="match status" value="1"/>
</dbReference>
<feature type="domain" description="Restriction endonuclease type IV Mrr" evidence="1">
    <location>
        <begin position="159"/>
        <end position="280"/>
    </location>
</feature>
<keyword evidence="3" id="KW-0378">Hydrolase</keyword>
<dbReference type="GO" id="GO:0004519">
    <property type="term" value="F:endonuclease activity"/>
    <property type="evidence" value="ECO:0007669"/>
    <property type="project" value="UniProtKB-KW"/>
</dbReference>
<dbReference type="EMBL" id="JBHRYD010000016">
    <property type="protein sequence ID" value="MFC3706272.1"/>
    <property type="molecule type" value="Genomic_DNA"/>
</dbReference>
<organism evidence="3 4">
    <name type="scientific">Devosia honganensis</name>
    <dbReference type="NCBI Taxonomy" id="1610527"/>
    <lineage>
        <taxon>Bacteria</taxon>
        <taxon>Pseudomonadati</taxon>
        <taxon>Pseudomonadota</taxon>
        <taxon>Alphaproteobacteria</taxon>
        <taxon>Hyphomicrobiales</taxon>
        <taxon>Devosiaceae</taxon>
        <taxon>Devosia</taxon>
    </lineage>
</organism>
<evidence type="ECO:0000313" key="4">
    <source>
        <dbReference type="Proteomes" id="UP001595613"/>
    </source>
</evidence>
<dbReference type="Pfam" id="PF14338">
    <property type="entry name" value="Mrr_N"/>
    <property type="match status" value="1"/>
</dbReference>
<dbReference type="InterPro" id="IPR007560">
    <property type="entry name" value="Restrct_endonuc_IV_Mrr"/>
</dbReference>
<dbReference type="GO" id="GO:0016787">
    <property type="term" value="F:hydrolase activity"/>
    <property type="evidence" value="ECO:0007669"/>
    <property type="project" value="UniProtKB-KW"/>
</dbReference>
<evidence type="ECO:0000259" key="1">
    <source>
        <dbReference type="Pfam" id="PF04471"/>
    </source>
</evidence>